<evidence type="ECO:0000259" key="6">
    <source>
        <dbReference type="PROSITE" id="PS50011"/>
    </source>
</evidence>
<sequence>MSPEMMFRKKGESVGVEADVWSLGAMMFHLLSGVLPFGEGLIVPANVKMNNREAWPPFMTSKAAFSELSRDLQGIVESCLNVDPALRPTASDLAAATDELVYFRGAWKNGTVHNLAGKTFGFILSGGREVMFHEDSVYGPRQAKVGSKVVFTTAPGHPRERAFPVLVRP</sequence>
<dbReference type="InterPro" id="IPR011009">
    <property type="entry name" value="Kinase-like_dom_sf"/>
</dbReference>
<dbReference type="InterPro" id="IPR000719">
    <property type="entry name" value="Prot_kinase_dom"/>
</dbReference>
<protein>
    <recommendedName>
        <fullName evidence="1">non-specific serine/threonine protein kinase</fullName>
        <ecNumber evidence="1">2.7.11.1</ecNumber>
    </recommendedName>
</protein>
<dbReference type="Gene3D" id="2.40.50.140">
    <property type="entry name" value="Nucleic acid-binding proteins"/>
    <property type="match status" value="1"/>
</dbReference>
<keyword evidence="5" id="KW-0067">ATP-binding</keyword>
<evidence type="ECO:0000256" key="5">
    <source>
        <dbReference type="ARBA" id="ARBA00022840"/>
    </source>
</evidence>
<dbReference type="Pfam" id="PF00069">
    <property type="entry name" value="Pkinase"/>
    <property type="match status" value="1"/>
</dbReference>
<keyword evidence="2" id="KW-0808">Transferase</keyword>
<keyword evidence="4" id="KW-0418">Kinase</keyword>
<dbReference type="Proteomes" id="UP000297741">
    <property type="component" value="Unassembled WGS sequence"/>
</dbReference>
<organism evidence="7 8">
    <name type="scientific">Pseudotabrizicola sediminis</name>
    <dbReference type="NCBI Taxonomy" id="2486418"/>
    <lineage>
        <taxon>Bacteria</taxon>
        <taxon>Pseudomonadati</taxon>
        <taxon>Pseudomonadota</taxon>
        <taxon>Alphaproteobacteria</taxon>
        <taxon>Rhodobacterales</taxon>
        <taxon>Paracoccaceae</taxon>
        <taxon>Pseudotabrizicola</taxon>
    </lineage>
</organism>
<proteinExistence type="predicted"/>
<gene>
    <name evidence="7" type="ORF">EEB11_04870</name>
</gene>
<evidence type="ECO:0000256" key="1">
    <source>
        <dbReference type="ARBA" id="ARBA00012513"/>
    </source>
</evidence>
<evidence type="ECO:0000256" key="2">
    <source>
        <dbReference type="ARBA" id="ARBA00022679"/>
    </source>
</evidence>
<evidence type="ECO:0000256" key="4">
    <source>
        <dbReference type="ARBA" id="ARBA00022777"/>
    </source>
</evidence>
<keyword evidence="8" id="KW-1185">Reference proteome</keyword>
<dbReference type="EMBL" id="RPEM01000002">
    <property type="protein sequence ID" value="TGD44887.1"/>
    <property type="molecule type" value="Genomic_DNA"/>
</dbReference>
<dbReference type="PROSITE" id="PS50011">
    <property type="entry name" value="PROTEIN_KINASE_DOM"/>
    <property type="match status" value="1"/>
</dbReference>
<dbReference type="PANTHER" id="PTHR43671">
    <property type="entry name" value="SERINE/THREONINE-PROTEIN KINASE NEK"/>
    <property type="match status" value="1"/>
</dbReference>
<dbReference type="InterPro" id="IPR050660">
    <property type="entry name" value="NEK_Ser/Thr_kinase"/>
</dbReference>
<dbReference type="PANTHER" id="PTHR43671:SF13">
    <property type="entry name" value="SERINE_THREONINE-PROTEIN KINASE NEK2"/>
    <property type="match status" value="1"/>
</dbReference>
<dbReference type="SUPFAM" id="SSF56112">
    <property type="entry name" value="Protein kinase-like (PK-like)"/>
    <property type="match status" value="1"/>
</dbReference>
<comment type="caution">
    <text evidence="7">The sequence shown here is derived from an EMBL/GenBank/DDBJ whole genome shotgun (WGS) entry which is preliminary data.</text>
</comment>
<keyword evidence="3" id="KW-0547">Nucleotide-binding</keyword>
<dbReference type="Gene3D" id="1.10.510.10">
    <property type="entry name" value="Transferase(Phosphotransferase) domain 1"/>
    <property type="match status" value="1"/>
</dbReference>
<dbReference type="SUPFAM" id="SSF50249">
    <property type="entry name" value="Nucleic acid-binding proteins"/>
    <property type="match status" value="1"/>
</dbReference>
<dbReference type="EC" id="2.7.11.1" evidence="1"/>
<reference evidence="7 8" key="1">
    <citation type="submission" date="2018-11" db="EMBL/GenBank/DDBJ databases">
        <title>Tabrizicola sp. isolated from sediment of alpine lake.</title>
        <authorList>
            <person name="Liu Z."/>
        </authorList>
    </citation>
    <scope>NUCLEOTIDE SEQUENCE [LARGE SCALE GENOMIC DNA]</scope>
    <source>
        <strain evidence="7 8">DRYC-M-16</strain>
    </source>
</reference>
<name>A0ABY2KUT6_9RHOB</name>
<dbReference type="InterPro" id="IPR012340">
    <property type="entry name" value="NA-bd_OB-fold"/>
</dbReference>
<evidence type="ECO:0000313" key="7">
    <source>
        <dbReference type="EMBL" id="TGD44887.1"/>
    </source>
</evidence>
<accession>A0ABY2KUT6</accession>
<evidence type="ECO:0000313" key="8">
    <source>
        <dbReference type="Proteomes" id="UP000297741"/>
    </source>
</evidence>
<evidence type="ECO:0000256" key="3">
    <source>
        <dbReference type="ARBA" id="ARBA00022741"/>
    </source>
</evidence>
<dbReference type="RefSeq" id="WP_135429276.1">
    <property type="nucleotide sequence ID" value="NZ_RPEM01000002.1"/>
</dbReference>
<feature type="domain" description="Protein kinase" evidence="6">
    <location>
        <begin position="1"/>
        <end position="103"/>
    </location>
</feature>